<gene>
    <name evidence="2" type="primary">LOC112460833</name>
</gene>
<sequence length="186" mass="21193">MYANVFRRTRELRIPRGKAWDRANRIIKLQAKTVLIDEWREYLANPSLPGKRTIDAVRPCLVEWLDSRRHGLTYRATQVLTGHGCFGEYLCRIGKEAATGCHHCDAVRDTAQHTLEVCPAWDEQRRVLRREVGDDLSLPAIVAAMVGNPTKWRAFLAFCGQVMSVKEEAERIRRGEVILDAADPPN</sequence>
<name>A0A6J1QI20_9HYME</name>
<dbReference type="Proteomes" id="UP000504618">
    <property type="component" value="Unplaced"/>
</dbReference>
<organism evidence="1 2">
    <name type="scientific">Temnothorax curvispinosus</name>
    <dbReference type="NCBI Taxonomy" id="300111"/>
    <lineage>
        <taxon>Eukaryota</taxon>
        <taxon>Metazoa</taxon>
        <taxon>Ecdysozoa</taxon>
        <taxon>Arthropoda</taxon>
        <taxon>Hexapoda</taxon>
        <taxon>Insecta</taxon>
        <taxon>Pterygota</taxon>
        <taxon>Neoptera</taxon>
        <taxon>Endopterygota</taxon>
        <taxon>Hymenoptera</taxon>
        <taxon>Apocrita</taxon>
        <taxon>Aculeata</taxon>
        <taxon>Formicoidea</taxon>
        <taxon>Formicidae</taxon>
        <taxon>Myrmicinae</taxon>
        <taxon>Temnothorax</taxon>
    </lineage>
</organism>
<dbReference type="AlphaFoldDB" id="A0A6J1QI20"/>
<reference evidence="2" key="1">
    <citation type="submission" date="2025-08" db="UniProtKB">
        <authorList>
            <consortium name="RefSeq"/>
        </authorList>
    </citation>
    <scope>IDENTIFICATION</scope>
    <source>
        <tissue evidence="2">Whole body</tissue>
    </source>
</reference>
<keyword evidence="1" id="KW-1185">Reference proteome</keyword>
<protein>
    <submittedName>
        <fullName evidence="2">Uncharacterized protein LOC112460833</fullName>
    </submittedName>
</protein>
<evidence type="ECO:0000313" key="2">
    <source>
        <dbReference type="RefSeq" id="XP_024881488.1"/>
    </source>
</evidence>
<dbReference type="RefSeq" id="XP_024881488.1">
    <property type="nucleotide sequence ID" value="XM_025025720.1"/>
</dbReference>
<accession>A0A6J1QI20</accession>
<dbReference type="OrthoDB" id="8058917at2759"/>
<evidence type="ECO:0000313" key="1">
    <source>
        <dbReference type="Proteomes" id="UP000504618"/>
    </source>
</evidence>
<dbReference type="GeneID" id="112460833"/>
<proteinExistence type="predicted"/>